<dbReference type="InterPro" id="IPR005467">
    <property type="entry name" value="His_kinase_dom"/>
</dbReference>
<keyword evidence="6" id="KW-0067">ATP-binding</keyword>
<dbReference type="SMART" id="SM00387">
    <property type="entry name" value="HATPase_c"/>
    <property type="match status" value="1"/>
</dbReference>
<keyword evidence="7" id="KW-0902">Two-component regulatory system</keyword>
<keyword evidence="5 9" id="KW-0418">Kinase</keyword>
<dbReference type="Gene3D" id="3.30.565.10">
    <property type="entry name" value="Histidine kinase-like ATPase, C-terminal domain"/>
    <property type="match status" value="1"/>
</dbReference>
<dbReference type="GO" id="GO:0000156">
    <property type="term" value="F:phosphorelay response regulator activity"/>
    <property type="evidence" value="ECO:0007669"/>
    <property type="project" value="TreeGrafter"/>
</dbReference>
<organism evidence="9 10">
    <name type="scientific">Thermophagus xiamenensis</name>
    <dbReference type="NCBI Taxonomy" id="385682"/>
    <lineage>
        <taxon>Bacteria</taxon>
        <taxon>Pseudomonadati</taxon>
        <taxon>Bacteroidota</taxon>
        <taxon>Bacteroidia</taxon>
        <taxon>Marinilabiliales</taxon>
        <taxon>Marinilabiliaceae</taxon>
        <taxon>Thermophagus</taxon>
    </lineage>
</organism>
<dbReference type="PANTHER" id="PTHR42878:SF7">
    <property type="entry name" value="SENSOR HISTIDINE KINASE GLRK"/>
    <property type="match status" value="1"/>
</dbReference>
<accession>A0A1I1W177</accession>
<dbReference type="InterPro" id="IPR050351">
    <property type="entry name" value="BphY/WalK/GraS-like"/>
</dbReference>
<reference evidence="9 10" key="1">
    <citation type="submission" date="2016-10" db="EMBL/GenBank/DDBJ databases">
        <authorList>
            <person name="de Groot N.N."/>
        </authorList>
    </citation>
    <scope>NUCLEOTIDE SEQUENCE [LARGE SCALE GENOMIC DNA]</scope>
    <source>
        <strain evidence="9 10">DSM 19012</strain>
    </source>
</reference>
<dbReference type="eggNOG" id="COG4191">
    <property type="taxonomic scope" value="Bacteria"/>
</dbReference>
<evidence type="ECO:0000256" key="5">
    <source>
        <dbReference type="ARBA" id="ARBA00022777"/>
    </source>
</evidence>
<dbReference type="InterPro" id="IPR004358">
    <property type="entry name" value="Sig_transdc_His_kin-like_C"/>
</dbReference>
<dbReference type="InterPro" id="IPR003594">
    <property type="entry name" value="HATPase_dom"/>
</dbReference>
<name>A0A1I1W177_9BACT</name>
<dbReference type="EMBL" id="FONA01000003">
    <property type="protein sequence ID" value="SFD88917.1"/>
    <property type="molecule type" value="Genomic_DNA"/>
</dbReference>
<dbReference type="InterPro" id="IPR036890">
    <property type="entry name" value="HATPase_C_sf"/>
</dbReference>
<comment type="catalytic activity">
    <reaction evidence="1">
        <text>ATP + protein L-histidine = ADP + protein N-phospho-L-histidine.</text>
        <dbReference type="EC" id="2.7.13.3"/>
    </reaction>
</comment>
<evidence type="ECO:0000313" key="9">
    <source>
        <dbReference type="EMBL" id="SFD88917.1"/>
    </source>
</evidence>
<dbReference type="STRING" id="385682.SAMN05444380_103173"/>
<dbReference type="PANTHER" id="PTHR42878">
    <property type="entry name" value="TWO-COMPONENT HISTIDINE KINASE"/>
    <property type="match status" value="1"/>
</dbReference>
<evidence type="ECO:0000256" key="1">
    <source>
        <dbReference type="ARBA" id="ARBA00000085"/>
    </source>
</evidence>
<dbReference type="GO" id="GO:0005524">
    <property type="term" value="F:ATP binding"/>
    <property type="evidence" value="ECO:0007669"/>
    <property type="project" value="UniProtKB-KW"/>
</dbReference>
<keyword evidence="10" id="KW-1185">Reference proteome</keyword>
<evidence type="ECO:0000256" key="4">
    <source>
        <dbReference type="ARBA" id="ARBA00022741"/>
    </source>
</evidence>
<evidence type="ECO:0000256" key="3">
    <source>
        <dbReference type="ARBA" id="ARBA00022679"/>
    </source>
</evidence>
<dbReference type="GO" id="GO:0004673">
    <property type="term" value="F:protein histidine kinase activity"/>
    <property type="evidence" value="ECO:0007669"/>
    <property type="project" value="UniProtKB-EC"/>
</dbReference>
<sequence length="173" mass="19117">MKDLSLHILDVVDNSVNAGATKVEVRLIYRGDILEITIRDNGYGIARSLIERVTDPFTTTRTSRKVGMGLSLLKMNAERTGGRVSIESEPQKGTTVNASFVTSHIDCLPEGDMAKTLAMIISGNPQVNFKIKIVKNDRLFEISSEEIKESLNGIPLSHPKVNLLIRDILKENV</sequence>
<dbReference type="InParanoid" id="A0A1I1W177"/>
<keyword evidence="3" id="KW-0808">Transferase</keyword>
<dbReference type="GO" id="GO:0007234">
    <property type="term" value="P:osmosensory signaling via phosphorelay pathway"/>
    <property type="evidence" value="ECO:0007669"/>
    <property type="project" value="TreeGrafter"/>
</dbReference>
<dbReference type="AlphaFoldDB" id="A0A1I1W177"/>
<evidence type="ECO:0000259" key="8">
    <source>
        <dbReference type="PROSITE" id="PS50109"/>
    </source>
</evidence>
<proteinExistence type="predicted"/>
<evidence type="ECO:0000256" key="2">
    <source>
        <dbReference type="ARBA" id="ARBA00012438"/>
    </source>
</evidence>
<dbReference type="RefSeq" id="WP_010527881.1">
    <property type="nucleotide sequence ID" value="NZ_AFSL01000064.1"/>
</dbReference>
<evidence type="ECO:0000313" key="10">
    <source>
        <dbReference type="Proteomes" id="UP000181976"/>
    </source>
</evidence>
<dbReference type="GO" id="GO:0030295">
    <property type="term" value="F:protein kinase activator activity"/>
    <property type="evidence" value="ECO:0007669"/>
    <property type="project" value="TreeGrafter"/>
</dbReference>
<gene>
    <name evidence="9" type="ORF">SAMN05444380_103173</name>
</gene>
<protein>
    <recommendedName>
        <fullName evidence="2">histidine kinase</fullName>
        <ecNumber evidence="2">2.7.13.3</ecNumber>
    </recommendedName>
</protein>
<feature type="domain" description="Histidine kinase" evidence="8">
    <location>
        <begin position="1"/>
        <end position="104"/>
    </location>
</feature>
<dbReference type="SUPFAM" id="SSF55874">
    <property type="entry name" value="ATPase domain of HSP90 chaperone/DNA topoisomerase II/histidine kinase"/>
    <property type="match status" value="1"/>
</dbReference>
<evidence type="ECO:0000256" key="6">
    <source>
        <dbReference type="ARBA" id="ARBA00022840"/>
    </source>
</evidence>
<dbReference type="Pfam" id="PF02518">
    <property type="entry name" value="HATPase_c"/>
    <property type="match status" value="1"/>
</dbReference>
<dbReference type="PROSITE" id="PS50109">
    <property type="entry name" value="HIS_KIN"/>
    <property type="match status" value="1"/>
</dbReference>
<dbReference type="EC" id="2.7.13.3" evidence="2"/>
<keyword evidence="4" id="KW-0547">Nucleotide-binding</keyword>
<dbReference type="Proteomes" id="UP000181976">
    <property type="component" value="Unassembled WGS sequence"/>
</dbReference>
<dbReference type="PRINTS" id="PR00344">
    <property type="entry name" value="BCTRLSENSOR"/>
</dbReference>
<evidence type="ECO:0000256" key="7">
    <source>
        <dbReference type="ARBA" id="ARBA00023012"/>
    </source>
</evidence>